<keyword evidence="1" id="KW-0812">Transmembrane</keyword>
<gene>
    <name evidence="2" type="ORF">ACFFNX_01535</name>
</gene>
<accession>A0ABV5Y8U1</accession>
<organism evidence="2 3">
    <name type="scientific">Actinoallomurus acaciae</name>
    <dbReference type="NCBI Taxonomy" id="502577"/>
    <lineage>
        <taxon>Bacteria</taxon>
        <taxon>Bacillati</taxon>
        <taxon>Actinomycetota</taxon>
        <taxon>Actinomycetes</taxon>
        <taxon>Streptosporangiales</taxon>
        <taxon>Thermomonosporaceae</taxon>
        <taxon>Actinoallomurus</taxon>
    </lineage>
</organism>
<keyword evidence="3" id="KW-1185">Reference proteome</keyword>
<feature type="transmembrane region" description="Helical" evidence="1">
    <location>
        <begin position="47"/>
        <end position="68"/>
    </location>
</feature>
<protein>
    <submittedName>
        <fullName evidence="2">CU044_5270 family protein</fullName>
    </submittedName>
</protein>
<dbReference type="InterPro" id="IPR047789">
    <property type="entry name" value="CU044_5270-like"/>
</dbReference>
<evidence type="ECO:0000313" key="2">
    <source>
        <dbReference type="EMBL" id="MFB9830872.1"/>
    </source>
</evidence>
<evidence type="ECO:0000313" key="3">
    <source>
        <dbReference type="Proteomes" id="UP001589627"/>
    </source>
</evidence>
<name>A0ABV5Y8U1_9ACTN</name>
<evidence type="ECO:0000256" key="1">
    <source>
        <dbReference type="SAM" id="Phobius"/>
    </source>
</evidence>
<keyword evidence="1" id="KW-1133">Transmembrane helix</keyword>
<proteinExistence type="predicted"/>
<reference evidence="2 3" key="1">
    <citation type="submission" date="2024-09" db="EMBL/GenBank/DDBJ databases">
        <authorList>
            <person name="Sun Q."/>
            <person name="Mori K."/>
        </authorList>
    </citation>
    <scope>NUCLEOTIDE SEQUENCE [LARGE SCALE GENOMIC DNA]</scope>
    <source>
        <strain evidence="2 3">TBRC 0563</strain>
    </source>
</reference>
<keyword evidence="1" id="KW-0472">Membrane</keyword>
<comment type="caution">
    <text evidence="2">The sequence shown here is derived from an EMBL/GenBank/DDBJ whole genome shotgun (WGS) entry which is preliminary data.</text>
</comment>
<dbReference type="EMBL" id="JBHLZP010000004">
    <property type="protein sequence ID" value="MFB9830872.1"/>
    <property type="molecule type" value="Genomic_DNA"/>
</dbReference>
<sequence length="335" mass="36231">MNELDTLRRMRASLAESESEPVRLAGVRSQVTARFGERGPRVRLPRMGVRIVAVGALAVTIAAGVTVAQNLGGVEDNGHRRTVLPGLPADPVANAAQALDRAAAAADSRPFTPPRPDQWIYTEIRLRTTVKESGGVTGGPYRTIVMRAWKRADGKKSARIENGQVKIFNEFGRTIPPEDYPSLAALPTDPDALLRWVYAQNGEKPGSEGGYQLAFQTLRVILRENLLPPRTEAAIFRAMKKLPGVTLVDNSADAAGRPAIALGRIAEGWLHEEVMLDPKSYAYLGERTISIKGHTFKGVGDNPKALAGYVKKGVLQNLMVRTAAGIVDEPGQRTS</sequence>
<dbReference type="RefSeq" id="WP_378193827.1">
    <property type="nucleotide sequence ID" value="NZ_JBHLZP010000004.1"/>
</dbReference>
<dbReference type="NCBIfam" id="NF038083">
    <property type="entry name" value="CU044_5270_fam"/>
    <property type="match status" value="1"/>
</dbReference>
<dbReference type="Proteomes" id="UP001589627">
    <property type="component" value="Unassembled WGS sequence"/>
</dbReference>